<dbReference type="Proteomes" id="UP000220353">
    <property type="component" value="Unassembled WGS sequence"/>
</dbReference>
<dbReference type="AlphaFoldDB" id="A0A2A6LSQ3"/>
<protein>
    <submittedName>
        <fullName evidence="1">Uncharacterized protein</fullName>
    </submittedName>
</protein>
<comment type="caution">
    <text evidence="1">The sequence shown here is derived from an EMBL/GenBank/DDBJ whole genome shotgun (WGS) entry which is preliminary data.</text>
</comment>
<accession>A0A2A6LSQ3</accession>
<organism evidence="1 2">
    <name type="scientific">Rhizobium fredii</name>
    <name type="common">Sinorhizobium fredii</name>
    <dbReference type="NCBI Taxonomy" id="380"/>
    <lineage>
        <taxon>Bacteria</taxon>
        <taxon>Pseudomonadati</taxon>
        <taxon>Pseudomonadota</taxon>
        <taxon>Alphaproteobacteria</taxon>
        <taxon>Hyphomicrobiales</taxon>
        <taxon>Rhizobiaceae</taxon>
        <taxon>Sinorhizobium/Ensifer group</taxon>
        <taxon>Sinorhizobium</taxon>
    </lineage>
</organism>
<proteinExistence type="predicted"/>
<dbReference type="EMBL" id="NWTC01000021">
    <property type="protein sequence ID" value="PDT45408.1"/>
    <property type="molecule type" value="Genomic_DNA"/>
</dbReference>
<reference evidence="1 2" key="1">
    <citation type="submission" date="2017-09" db="EMBL/GenBank/DDBJ databases">
        <title>Comparative genomics of rhizobia isolated from Phaseolus vulgaris in China.</title>
        <authorList>
            <person name="Tong W."/>
        </authorList>
    </citation>
    <scope>NUCLEOTIDE SEQUENCE [LARGE SCALE GENOMIC DNA]</scope>
    <source>
        <strain evidence="1 2">PCH1</strain>
    </source>
</reference>
<evidence type="ECO:0000313" key="2">
    <source>
        <dbReference type="Proteomes" id="UP000220353"/>
    </source>
</evidence>
<name>A0A2A6LSQ3_RHIFR</name>
<gene>
    <name evidence="1" type="ORF">CO661_23190</name>
</gene>
<sequence>MSLVRVGRARLAMALPRFRKQLLSVKSRKLDDLFEAYALAARTLEKLHLEDQPELLAEYETTCLQIQAEVLRLLGEGERCT</sequence>
<evidence type="ECO:0000313" key="1">
    <source>
        <dbReference type="EMBL" id="PDT45408.1"/>
    </source>
</evidence>